<dbReference type="EC" id="2.7.11.17" evidence="2"/>
<evidence type="ECO:0000256" key="5">
    <source>
        <dbReference type="ARBA" id="ARBA00022679"/>
    </source>
</evidence>
<dbReference type="SMART" id="SM00220">
    <property type="entry name" value="S_TKc"/>
    <property type="match status" value="1"/>
</dbReference>
<evidence type="ECO:0000256" key="7">
    <source>
        <dbReference type="ARBA" id="ARBA00022860"/>
    </source>
</evidence>
<evidence type="ECO:0000256" key="2">
    <source>
        <dbReference type="ARBA" id="ARBA00012434"/>
    </source>
</evidence>
<proteinExistence type="inferred from homology"/>
<evidence type="ECO:0000256" key="9">
    <source>
        <dbReference type="ARBA" id="ARBA00047430"/>
    </source>
</evidence>
<reference evidence="13" key="1">
    <citation type="submission" date="2025-08" db="UniProtKB">
        <authorList>
            <consortium name="Ensembl"/>
        </authorList>
    </citation>
    <scope>IDENTIFICATION</scope>
</reference>
<dbReference type="InterPro" id="IPR008271">
    <property type="entry name" value="Ser/Thr_kinase_AS"/>
</dbReference>
<comment type="catalytic activity">
    <reaction evidence="9">
        <text>L-seryl-[protein] + ATP = O-phospho-L-seryl-[protein] + ADP + H(+)</text>
        <dbReference type="Rhea" id="RHEA:17989"/>
        <dbReference type="Rhea" id="RHEA-COMP:9863"/>
        <dbReference type="Rhea" id="RHEA-COMP:11604"/>
        <dbReference type="ChEBI" id="CHEBI:15378"/>
        <dbReference type="ChEBI" id="CHEBI:29999"/>
        <dbReference type="ChEBI" id="CHEBI:30616"/>
        <dbReference type="ChEBI" id="CHEBI:83421"/>
        <dbReference type="ChEBI" id="CHEBI:456216"/>
        <dbReference type="EC" id="2.7.11.17"/>
    </reaction>
</comment>
<dbReference type="FunFam" id="3.10.450.50:FF:000001">
    <property type="entry name" value="calcium/calmodulin-dependent protein kinase type II subunit gamma isoform X1"/>
    <property type="match status" value="1"/>
</dbReference>
<keyword evidence="3" id="KW-0723">Serine/threonine-protein kinase</keyword>
<keyword evidence="5" id="KW-0808">Transferase</keyword>
<dbReference type="Pfam" id="PF08332">
    <property type="entry name" value="CaMKII_AD"/>
    <property type="match status" value="1"/>
</dbReference>
<dbReference type="InterPro" id="IPR032710">
    <property type="entry name" value="NTF2-like_dom_sf"/>
</dbReference>
<accession>A0A673J4L5</accession>
<name>A0A673J4L5_9TELE</name>
<evidence type="ECO:0000256" key="3">
    <source>
        <dbReference type="ARBA" id="ARBA00022527"/>
    </source>
</evidence>
<evidence type="ECO:0000256" key="4">
    <source>
        <dbReference type="ARBA" id="ARBA00022553"/>
    </source>
</evidence>
<evidence type="ECO:0000256" key="6">
    <source>
        <dbReference type="ARBA" id="ARBA00022777"/>
    </source>
</evidence>
<evidence type="ECO:0000313" key="13">
    <source>
        <dbReference type="Ensembl" id="ENSSRHP00000047611.1"/>
    </source>
</evidence>
<keyword evidence="14" id="KW-1185">Reference proteome</keyword>
<dbReference type="InterPro" id="IPR013543">
    <property type="entry name" value="Ca/CaM-dep_prot_kinase-assoc"/>
</dbReference>
<comment type="similarity">
    <text evidence="1">Belongs to the protein kinase superfamily. CAMK Ser/Thr protein kinase family. CaMK subfamily.</text>
</comment>
<comment type="subunit">
    <text evidence="11">CAMK2 is composed of four different chains: alpha, beta, gamma, and delta. The different isoforms assemble into homo- or heteromultimeric holoenzymes composed of 8 to 12 subunits.</text>
</comment>
<dbReference type="Gene3D" id="1.10.510.10">
    <property type="entry name" value="Transferase(Phosphotransferase) domain 1"/>
    <property type="match status" value="1"/>
</dbReference>
<dbReference type="PROSITE" id="PS00108">
    <property type="entry name" value="PROTEIN_KINASE_ST"/>
    <property type="match status" value="1"/>
</dbReference>
<comment type="function">
    <text evidence="10">CaM-kinase II (CAMK2) is a prominent kinase in the central nervous system.</text>
</comment>
<reference evidence="13" key="2">
    <citation type="submission" date="2025-09" db="UniProtKB">
        <authorList>
            <consortium name="Ensembl"/>
        </authorList>
    </citation>
    <scope>IDENTIFICATION</scope>
</reference>
<evidence type="ECO:0000256" key="8">
    <source>
        <dbReference type="ARBA" id="ARBA00047307"/>
    </source>
</evidence>
<dbReference type="InterPro" id="IPR000719">
    <property type="entry name" value="Prot_kinase_dom"/>
</dbReference>
<keyword evidence="4" id="KW-0597">Phosphoprotein</keyword>
<dbReference type="CDD" id="cd14086">
    <property type="entry name" value="STKc_CaMKII"/>
    <property type="match status" value="1"/>
</dbReference>
<evidence type="ECO:0000313" key="14">
    <source>
        <dbReference type="Proteomes" id="UP000472270"/>
    </source>
</evidence>
<dbReference type="AlphaFoldDB" id="A0A673J4L5"/>
<evidence type="ECO:0000256" key="11">
    <source>
        <dbReference type="ARBA" id="ARBA00064333"/>
    </source>
</evidence>
<evidence type="ECO:0000256" key="1">
    <source>
        <dbReference type="ARBA" id="ARBA00005354"/>
    </source>
</evidence>
<dbReference type="SUPFAM" id="SSF56112">
    <property type="entry name" value="Protein kinase-like (PK-like)"/>
    <property type="match status" value="1"/>
</dbReference>
<dbReference type="Proteomes" id="UP000472270">
    <property type="component" value="Unassembled WGS sequence"/>
</dbReference>
<dbReference type="FunFam" id="1.10.510.10:FF:000001">
    <property type="entry name" value="Calcium/calmodulin-dependent protein kinase type II subunit delta"/>
    <property type="match status" value="1"/>
</dbReference>
<dbReference type="Gene3D" id="6.10.140.620">
    <property type="match status" value="1"/>
</dbReference>
<keyword evidence="6" id="KW-0418">Kinase</keyword>
<dbReference type="SUPFAM" id="SSF54427">
    <property type="entry name" value="NTF2-like"/>
    <property type="match status" value="1"/>
</dbReference>
<protein>
    <recommendedName>
        <fullName evidence="2">calcium/calmodulin-dependent protein kinase</fullName>
        <ecNumber evidence="2">2.7.11.17</ecNumber>
    </recommendedName>
</protein>
<comment type="catalytic activity">
    <reaction evidence="8">
        <text>L-threonyl-[protein] + ATP = O-phospho-L-threonyl-[protein] + ADP + H(+)</text>
        <dbReference type="Rhea" id="RHEA:46608"/>
        <dbReference type="Rhea" id="RHEA-COMP:11060"/>
        <dbReference type="Rhea" id="RHEA-COMP:11605"/>
        <dbReference type="ChEBI" id="CHEBI:15378"/>
        <dbReference type="ChEBI" id="CHEBI:30013"/>
        <dbReference type="ChEBI" id="CHEBI:30616"/>
        <dbReference type="ChEBI" id="CHEBI:61977"/>
        <dbReference type="ChEBI" id="CHEBI:456216"/>
        <dbReference type="EC" id="2.7.11.17"/>
    </reaction>
</comment>
<dbReference type="PROSITE" id="PS50011">
    <property type="entry name" value="PROTEIN_KINASE_DOM"/>
    <property type="match status" value="1"/>
</dbReference>
<keyword evidence="7" id="KW-0112">Calmodulin-binding</keyword>
<dbReference type="Gene3D" id="3.10.450.50">
    <property type="match status" value="1"/>
</dbReference>
<feature type="domain" description="Protein kinase" evidence="12">
    <location>
        <begin position="1"/>
        <end position="238"/>
    </location>
</feature>
<dbReference type="PANTHER" id="PTHR24347">
    <property type="entry name" value="SERINE/THREONINE-PROTEIN KINASE"/>
    <property type="match status" value="1"/>
</dbReference>
<evidence type="ECO:0000256" key="10">
    <source>
        <dbReference type="ARBA" id="ARBA00056581"/>
    </source>
</evidence>
<dbReference type="GO" id="GO:0005524">
    <property type="term" value="F:ATP binding"/>
    <property type="evidence" value="ECO:0007669"/>
    <property type="project" value="InterPro"/>
</dbReference>
<dbReference type="Gene3D" id="3.30.200.20">
    <property type="entry name" value="Phosphorylase Kinase, domain 1"/>
    <property type="match status" value="1"/>
</dbReference>
<evidence type="ECO:0000259" key="12">
    <source>
        <dbReference type="PROSITE" id="PS50011"/>
    </source>
</evidence>
<dbReference type="GO" id="GO:0005516">
    <property type="term" value="F:calmodulin binding"/>
    <property type="evidence" value="ECO:0007669"/>
    <property type="project" value="UniProtKB-KW"/>
</dbReference>
<dbReference type="Pfam" id="PF00069">
    <property type="entry name" value="Pkinase"/>
    <property type="match status" value="1"/>
</dbReference>
<sequence length="420" mass="47990">MATTTCTRFTDEYQLYEELDHQKLEREARICRLLKHHNIVRLHDSISEEGFHYLLFDLVTGGELFEDIVAREYYSEADASHCIHQIIDSVHHIHQHDIVHRDLKPENLLLASKCKNAAVKLADFGLAIEVQGDQQAWFGFAGTPGYLSPEVLRKEAYGKPVDIWACGVILYILLVGYPPFWDEDQHKLYQQIKAGAYDFPSPEWDTVTPEAKNLINQMLTINPAKRITAQEALKHPWVCQRSTVASMMHRQETVECLKKFNARRKLKPQTNSTKNSIVTSPKGNLPSPALEIIKITEQLIEAINNGDFEAYAKICDHGLTCFEPEALGNLVEGMDFHRFYFENLLSKNSKPIHTTILNPHVHLIGEEAACIAYIRLTQYVDGQGRPRSSQSEETRVWHRRDSKWQNVHFHCSGAPAAPLQ</sequence>
<gene>
    <name evidence="13" type="primary">LOC107743337</name>
</gene>
<organism evidence="13 14">
    <name type="scientific">Sinocyclocheilus rhinocerous</name>
    <dbReference type="NCBI Taxonomy" id="307959"/>
    <lineage>
        <taxon>Eukaryota</taxon>
        <taxon>Metazoa</taxon>
        <taxon>Chordata</taxon>
        <taxon>Craniata</taxon>
        <taxon>Vertebrata</taxon>
        <taxon>Euteleostomi</taxon>
        <taxon>Actinopterygii</taxon>
        <taxon>Neopterygii</taxon>
        <taxon>Teleostei</taxon>
        <taxon>Ostariophysi</taxon>
        <taxon>Cypriniformes</taxon>
        <taxon>Cyprinidae</taxon>
        <taxon>Cyprininae</taxon>
        <taxon>Sinocyclocheilus</taxon>
    </lineage>
</organism>
<dbReference type="InterPro" id="IPR011009">
    <property type="entry name" value="Kinase-like_dom_sf"/>
</dbReference>
<dbReference type="Ensembl" id="ENSSRHT00000048942.1">
    <property type="protein sequence ID" value="ENSSRHP00000047611.1"/>
    <property type="gene ID" value="ENSSRHG00000023327.1"/>
</dbReference>
<dbReference type="GO" id="GO:0004683">
    <property type="term" value="F:calcium/calmodulin-dependent protein kinase activity"/>
    <property type="evidence" value="ECO:0007669"/>
    <property type="project" value="UniProtKB-EC"/>
</dbReference>